<proteinExistence type="inferred from homology"/>
<comment type="subcellular location">
    <subcellularLocation>
        <location evidence="1 7">Cell membrane</location>
        <topology evidence="1 7">Multi-pass membrane protein</topology>
    </subcellularLocation>
</comment>
<reference evidence="9" key="1">
    <citation type="submission" date="2021-02" db="EMBL/GenBank/DDBJ databases">
        <title>Genome-Resolved Metagenomics of a Microbial Community Performing Photosynthetic Biological Nutrient Removal.</title>
        <authorList>
            <person name="Mcdaniel E.A."/>
        </authorList>
    </citation>
    <scope>NUCLEOTIDE SEQUENCE</scope>
    <source>
        <strain evidence="9">UWPOB_OBS1</strain>
    </source>
</reference>
<sequence>MKIEGKVVGSTILLSVLLFSISGLFAPDSLCQLDKADIAPFQNWQYPLGTDGLGRNLLLSAMKGGVGTLSVGLASAMLASLAGFIWGSAGALSGGTIDNISTAIVDGLLSIPTIVLLLTISSLISAPELTHAMPQTVQTLLKVSEHSLGYLPIISVVFAIASTSWLEAARVARGMTLKLKGEDYVLSARAMGASNLEILVRHLLPALAGLAALEATLLTADAIILESGLSYLGLGLGSGTPSWGSMLREGQIGLFCGNAHAAIIPGLLIAFTVLSINLISDSIAVSKNSGC</sequence>
<dbReference type="GO" id="GO:0055085">
    <property type="term" value="P:transmembrane transport"/>
    <property type="evidence" value="ECO:0007669"/>
    <property type="project" value="InterPro"/>
</dbReference>
<evidence type="ECO:0000256" key="2">
    <source>
        <dbReference type="ARBA" id="ARBA00022448"/>
    </source>
</evidence>
<feature type="transmembrane region" description="Helical" evidence="7">
    <location>
        <begin position="252"/>
        <end position="279"/>
    </location>
</feature>
<feature type="transmembrane region" description="Helical" evidence="7">
    <location>
        <begin position="104"/>
        <end position="127"/>
    </location>
</feature>
<keyword evidence="3" id="KW-1003">Cell membrane</keyword>
<evidence type="ECO:0000313" key="9">
    <source>
        <dbReference type="EMBL" id="MBN8661006.1"/>
    </source>
</evidence>
<comment type="similarity">
    <text evidence="7">Belongs to the binding-protein-dependent transport system permease family.</text>
</comment>
<organism evidence="9 10">
    <name type="scientific">Candidatus Obscuribacter phosphatis</name>
    <dbReference type="NCBI Taxonomy" id="1906157"/>
    <lineage>
        <taxon>Bacteria</taxon>
        <taxon>Bacillati</taxon>
        <taxon>Candidatus Melainabacteria</taxon>
        <taxon>Candidatus Obscuribacterales</taxon>
        <taxon>Candidatus Obscuribacteraceae</taxon>
        <taxon>Candidatus Obscuribacter</taxon>
    </lineage>
</organism>
<dbReference type="PANTHER" id="PTHR43386">
    <property type="entry name" value="OLIGOPEPTIDE TRANSPORT SYSTEM PERMEASE PROTEIN APPC"/>
    <property type="match status" value="1"/>
</dbReference>
<gene>
    <name evidence="9" type="ORF">J0M35_11610</name>
</gene>
<evidence type="ECO:0000256" key="1">
    <source>
        <dbReference type="ARBA" id="ARBA00004651"/>
    </source>
</evidence>
<evidence type="ECO:0000256" key="3">
    <source>
        <dbReference type="ARBA" id="ARBA00022475"/>
    </source>
</evidence>
<feature type="transmembrane region" description="Helical" evidence="7">
    <location>
        <begin position="69"/>
        <end position="92"/>
    </location>
</feature>
<comment type="caution">
    <text evidence="9">The sequence shown here is derived from an EMBL/GenBank/DDBJ whole genome shotgun (WGS) entry which is preliminary data.</text>
</comment>
<dbReference type="AlphaFoldDB" id="A0A8J7P8Y8"/>
<dbReference type="CDD" id="cd06261">
    <property type="entry name" value="TM_PBP2"/>
    <property type="match status" value="1"/>
</dbReference>
<dbReference type="InterPro" id="IPR000515">
    <property type="entry name" value="MetI-like"/>
</dbReference>
<dbReference type="PROSITE" id="PS50928">
    <property type="entry name" value="ABC_TM1"/>
    <property type="match status" value="1"/>
</dbReference>
<evidence type="ECO:0000259" key="8">
    <source>
        <dbReference type="PROSITE" id="PS50928"/>
    </source>
</evidence>
<evidence type="ECO:0000256" key="5">
    <source>
        <dbReference type="ARBA" id="ARBA00022989"/>
    </source>
</evidence>
<keyword evidence="5 7" id="KW-1133">Transmembrane helix</keyword>
<dbReference type="InterPro" id="IPR035906">
    <property type="entry name" value="MetI-like_sf"/>
</dbReference>
<evidence type="ECO:0000256" key="7">
    <source>
        <dbReference type="RuleBase" id="RU363032"/>
    </source>
</evidence>
<evidence type="ECO:0000256" key="6">
    <source>
        <dbReference type="ARBA" id="ARBA00023136"/>
    </source>
</evidence>
<protein>
    <submittedName>
        <fullName evidence="9">ABC transporter permease</fullName>
    </submittedName>
</protein>
<keyword evidence="4 7" id="KW-0812">Transmembrane</keyword>
<dbReference type="GO" id="GO:0005886">
    <property type="term" value="C:plasma membrane"/>
    <property type="evidence" value="ECO:0007669"/>
    <property type="project" value="UniProtKB-SubCell"/>
</dbReference>
<feature type="transmembrane region" description="Helical" evidence="7">
    <location>
        <begin position="7"/>
        <end position="26"/>
    </location>
</feature>
<dbReference type="Proteomes" id="UP000664277">
    <property type="component" value="Unassembled WGS sequence"/>
</dbReference>
<accession>A0A8J7P8Y8</accession>
<feature type="domain" description="ABC transmembrane type-1" evidence="8">
    <location>
        <begin position="65"/>
        <end position="280"/>
    </location>
</feature>
<feature type="transmembrane region" description="Helical" evidence="7">
    <location>
        <begin position="147"/>
        <end position="166"/>
    </location>
</feature>
<keyword evidence="2 7" id="KW-0813">Transport</keyword>
<evidence type="ECO:0000256" key="4">
    <source>
        <dbReference type="ARBA" id="ARBA00022692"/>
    </source>
</evidence>
<dbReference type="PANTHER" id="PTHR43386:SF1">
    <property type="entry name" value="D,D-DIPEPTIDE TRANSPORT SYSTEM PERMEASE PROTEIN DDPC-RELATED"/>
    <property type="match status" value="1"/>
</dbReference>
<dbReference type="InterPro" id="IPR050366">
    <property type="entry name" value="BP-dependent_transpt_permease"/>
</dbReference>
<name>A0A8J7P8Y8_9BACT</name>
<dbReference type="EMBL" id="JAFLCK010000015">
    <property type="protein sequence ID" value="MBN8661006.1"/>
    <property type="molecule type" value="Genomic_DNA"/>
</dbReference>
<keyword evidence="6 7" id="KW-0472">Membrane</keyword>
<dbReference type="SUPFAM" id="SSF161098">
    <property type="entry name" value="MetI-like"/>
    <property type="match status" value="1"/>
</dbReference>
<dbReference type="Pfam" id="PF00528">
    <property type="entry name" value="BPD_transp_1"/>
    <property type="match status" value="1"/>
</dbReference>
<evidence type="ECO:0000313" key="10">
    <source>
        <dbReference type="Proteomes" id="UP000664277"/>
    </source>
</evidence>
<dbReference type="Gene3D" id="1.10.3720.10">
    <property type="entry name" value="MetI-like"/>
    <property type="match status" value="1"/>
</dbReference>